<gene>
    <name evidence="1" type="ORF">LCGC14_1565020</name>
</gene>
<organism evidence="1">
    <name type="scientific">marine sediment metagenome</name>
    <dbReference type="NCBI Taxonomy" id="412755"/>
    <lineage>
        <taxon>unclassified sequences</taxon>
        <taxon>metagenomes</taxon>
        <taxon>ecological metagenomes</taxon>
    </lineage>
</organism>
<proteinExistence type="predicted"/>
<dbReference type="EMBL" id="LAZR01012130">
    <property type="protein sequence ID" value="KKM34781.1"/>
    <property type="molecule type" value="Genomic_DNA"/>
</dbReference>
<name>A0A0F9LLY3_9ZZZZ</name>
<comment type="caution">
    <text evidence="1">The sequence shown here is derived from an EMBL/GenBank/DDBJ whole genome shotgun (WGS) entry which is preliminary data.</text>
</comment>
<reference evidence="1" key="1">
    <citation type="journal article" date="2015" name="Nature">
        <title>Complex archaea that bridge the gap between prokaryotes and eukaryotes.</title>
        <authorList>
            <person name="Spang A."/>
            <person name="Saw J.H."/>
            <person name="Jorgensen S.L."/>
            <person name="Zaremba-Niedzwiedzka K."/>
            <person name="Martijn J."/>
            <person name="Lind A.E."/>
            <person name="van Eijk R."/>
            <person name="Schleper C."/>
            <person name="Guy L."/>
            <person name="Ettema T.J."/>
        </authorList>
    </citation>
    <scope>NUCLEOTIDE SEQUENCE</scope>
</reference>
<dbReference type="AlphaFoldDB" id="A0A0F9LLY3"/>
<accession>A0A0F9LLY3</accession>
<protein>
    <submittedName>
        <fullName evidence="1">Uncharacterized protein</fullName>
    </submittedName>
</protein>
<sequence>MAVAMLVIGTALAVVGTIASAKAQRDKGYAEQQAYNYNADVQEGEAEAVEEEAAYNEEIYREKVQNLLSTQRANYGASGVVMSVGSPLAVFADTAMKGEKDALMIRYGGSVEATSRRNEAQLSRLYGVTARRAGRVGSVTTLLSGLGRGAISFGVGGSRVGLFKD</sequence>
<evidence type="ECO:0000313" key="1">
    <source>
        <dbReference type="EMBL" id="KKM34781.1"/>
    </source>
</evidence>